<gene>
    <name evidence="1" type="ORF">HLH36_09085</name>
</gene>
<evidence type="ECO:0000313" key="1">
    <source>
        <dbReference type="EMBL" id="MBB2168501.1"/>
    </source>
</evidence>
<accession>A0A7W4IT02</accession>
<dbReference type="EMBL" id="JABEQD010000005">
    <property type="protein sequence ID" value="MBB2168501.1"/>
    <property type="molecule type" value="Genomic_DNA"/>
</dbReference>
<comment type="caution">
    <text evidence="1">The sequence shown here is derived from an EMBL/GenBank/DDBJ whole genome shotgun (WGS) entry which is preliminary data.</text>
</comment>
<keyword evidence="2" id="KW-1185">Reference proteome</keyword>
<organism evidence="1 2">
    <name type="scientific">Gluconacetobacter aggeris</name>
    <dbReference type="NCBI Taxonomy" id="1286186"/>
    <lineage>
        <taxon>Bacteria</taxon>
        <taxon>Pseudomonadati</taxon>
        <taxon>Pseudomonadota</taxon>
        <taxon>Alphaproteobacteria</taxon>
        <taxon>Acetobacterales</taxon>
        <taxon>Acetobacteraceae</taxon>
        <taxon>Gluconacetobacter</taxon>
    </lineage>
</organism>
<proteinExistence type="predicted"/>
<reference evidence="1 2" key="1">
    <citation type="submission" date="2020-04" db="EMBL/GenBank/DDBJ databases">
        <title>Description of novel Gluconacetobacter.</title>
        <authorList>
            <person name="Sombolestani A."/>
        </authorList>
    </citation>
    <scope>NUCLEOTIDE SEQUENCE [LARGE SCALE GENOMIC DNA]</scope>
    <source>
        <strain evidence="1 2">LMG 27801</strain>
    </source>
</reference>
<dbReference type="RefSeq" id="WP_182964641.1">
    <property type="nucleotide sequence ID" value="NZ_JABEQD010000005.1"/>
</dbReference>
<dbReference type="AlphaFoldDB" id="A0A7W4IT02"/>
<name>A0A7W4IT02_9PROT</name>
<protein>
    <submittedName>
        <fullName evidence="1">Uncharacterized protein</fullName>
    </submittedName>
</protein>
<dbReference type="Proteomes" id="UP000559860">
    <property type="component" value="Unassembled WGS sequence"/>
</dbReference>
<sequence>MRRILLALAGIVVLVGIGGFVSLGVFPPPAPAMSVHKDLPPDRFVHS</sequence>
<evidence type="ECO:0000313" key="2">
    <source>
        <dbReference type="Proteomes" id="UP000559860"/>
    </source>
</evidence>